<dbReference type="Pfam" id="PF17942">
    <property type="entry name" value="Morc6_S5"/>
    <property type="match status" value="1"/>
</dbReference>
<keyword evidence="6" id="KW-0539">Nucleus</keyword>
<evidence type="ECO:0000256" key="7">
    <source>
        <dbReference type="SAM" id="Coils"/>
    </source>
</evidence>
<comment type="subcellular location">
    <subcellularLocation>
        <location evidence="1">Nucleus</location>
    </subcellularLocation>
</comment>
<dbReference type="EMBL" id="JAHFZB010000008">
    <property type="protein sequence ID" value="KAK6486968.1"/>
    <property type="molecule type" value="Genomic_DNA"/>
</dbReference>
<dbReference type="PROSITE" id="PS51050">
    <property type="entry name" value="ZF_CW"/>
    <property type="match status" value="1"/>
</dbReference>
<evidence type="ECO:0000256" key="1">
    <source>
        <dbReference type="ARBA" id="ARBA00004123"/>
    </source>
</evidence>
<feature type="domain" description="CW-type" evidence="8">
    <location>
        <begin position="426"/>
        <end position="478"/>
    </location>
</feature>
<dbReference type="Gene3D" id="3.30.565.10">
    <property type="entry name" value="Histidine kinase-like ATPase, C-terminal domain"/>
    <property type="match status" value="1"/>
</dbReference>
<reference evidence="9 10" key="1">
    <citation type="submission" date="2021-05" db="EMBL/GenBank/DDBJ databases">
        <authorList>
            <person name="Zahm M."/>
            <person name="Klopp C."/>
            <person name="Cabau C."/>
            <person name="Kuhl H."/>
            <person name="Suciu R."/>
            <person name="Ciorpac M."/>
            <person name="Holostenco D."/>
            <person name="Gessner J."/>
            <person name="Wuertz S."/>
            <person name="Hohne C."/>
            <person name="Stock M."/>
            <person name="Gislard M."/>
            <person name="Lluch J."/>
            <person name="Milhes M."/>
            <person name="Lampietro C."/>
            <person name="Lopez Roques C."/>
            <person name="Donnadieu C."/>
            <person name="Du K."/>
            <person name="Schartl M."/>
            <person name="Guiguen Y."/>
        </authorList>
    </citation>
    <scope>NUCLEOTIDE SEQUENCE [LARGE SCALE GENOMIC DNA]</scope>
    <source>
        <strain evidence="9">Hh-F2</strain>
        <tissue evidence="9">Blood</tissue>
    </source>
</reference>
<dbReference type="PANTHER" id="PTHR23336:SF17">
    <property type="entry name" value="MORC FAMILY CW-TYPE ZINC FINGER PROTEIN 3"/>
    <property type="match status" value="1"/>
</dbReference>
<feature type="coiled-coil region" evidence="7">
    <location>
        <begin position="856"/>
        <end position="911"/>
    </location>
</feature>
<evidence type="ECO:0000313" key="9">
    <source>
        <dbReference type="EMBL" id="KAK6486968.1"/>
    </source>
</evidence>
<accession>A0ABR0ZQ93</accession>
<dbReference type="Proteomes" id="UP001369086">
    <property type="component" value="Unassembled WGS sequence"/>
</dbReference>
<dbReference type="InterPro" id="IPR011124">
    <property type="entry name" value="Znf_CW"/>
</dbReference>
<evidence type="ECO:0000256" key="6">
    <source>
        <dbReference type="ARBA" id="ARBA00023242"/>
    </source>
</evidence>
<keyword evidence="4" id="KW-0862">Zinc</keyword>
<dbReference type="SUPFAM" id="SSF55874">
    <property type="entry name" value="ATPase domain of HSP90 chaperone/DNA topoisomerase II/histidine kinase"/>
    <property type="match status" value="1"/>
</dbReference>
<evidence type="ECO:0000256" key="2">
    <source>
        <dbReference type="ARBA" id="ARBA00022723"/>
    </source>
</evidence>
<keyword evidence="5 7" id="KW-0175">Coiled coil</keyword>
<evidence type="ECO:0000313" key="10">
    <source>
        <dbReference type="Proteomes" id="UP001369086"/>
    </source>
</evidence>
<dbReference type="Pfam" id="PF13589">
    <property type="entry name" value="HATPase_c_3"/>
    <property type="match status" value="1"/>
</dbReference>
<name>A0ABR0ZQ93_HUSHU</name>
<dbReference type="PANTHER" id="PTHR23336">
    <property type="entry name" value="ZINC FINGER CW-TYPE COILED-COIL DOMAIN PROTEIN 3"/>
    <property type="match status" value="1"/>
</dbReference>
<evidence type="ECO:0000256" key="4">
    <source>
        <dbReference type="ARBA" id="ARBA00022833"/>
    </source>
</evidence>
<dbReference type="InterPro" id="IPR041006">
    <property type="entry name" value="Morc_S5"/>
</dbReference>
<dbReference type="CDD" id="cd16931">
    <property type="entry name" value="HATPase_MORC-like"/>
    <property type="match status" value="1"/>
</dbReference>
<comment type="caution">
    <text evidence="9">The sequence shown here is derived from an EMBL/GenBank/DDBJ whole genome shotgun (WGS) entry which is preliminary data.</text>
</comment>
<evidence type="ECO:0000256" key="3">
    <source>
        <dbReference type="ARBA" id="ARBA00022771"/>
    </source>
</evidence>
<keyword evidence="10" id="KW-1185">Reference proteome</keyword>
<evidence type="ECO:0000256" key="5">
    <source>
        <dbReference type="ARBA" id="ARBA00023054"/>
    </source>
</evidence>
<feature type="coiled-coil region" evidence="7">
    <location>
        <begin position="738"/>
        <end position="772"/>
    </location>
</feature>
<keyword evidence="3" id="KW-0863">Zinc-finger</keyword>
<feature type="coiled-coil region" evidence="7">
    <location>
        <begin position="513"/>
        <end position="547"/>
    </location>
</feature>
<keyword evidence="2" id="KW-0479">Metal-binding</keyword>
<dbReference type="Pfam" id="PF07496">
    <property type="entry name" value="zf-CW"/>
    <property type="match status" value="1"/>
</dbReference>
<dbReference type="InterPro" id="IPR045261">
    <property type="entry name" value="MORC_ATPase"/>
</dbReference>
<sequence length="1020" mass="117319">MRNMRTKSFGKMAAQTENGIPLSALCPKFLHTNSTSHTWPFSAIAELIDNAYDPDVNAKQLWIDKTLINGQTCLTFMDNGNGMDRDKMHKMLRRVILNFGFSDKLAVKGHVPVGLYGNGFKSGSMRLGRDALVFSKNSRSMSMSIGFLSQSYLEAIKSENVVVPIITYYLGQHILLISREESQASLNAILQYSLFSSERALIAELEAIIGQCGTRIIIWNLRKSNEGKTEFDFDADKYDIRIPADVLDKTNENYKRQERMDQTVPESDYSLRAYCSILYLKPRMQIILNGQKVKTQLISKSLAYIQKDTYKPSFLKSKNVVMTFGYNTKSKEQYGIMMYHRNRLIKAYVRVGGQLKANHEGVGVIGVVECNFLKPTHNKQDFDYTNEYRLTMQALGTKLGDYWNETTYKRKREDPTNMVPLEDTKKRPDQNWVQCDGCLKWRKLPDGIDPDRLPEKWYCHMNPNTQFRNCSVEEEPEDEDEIHATYEKTFRQERSNRLRQDLTRQQMEEERRKSEIQTMFSKLRKEKAALQRDHEALKRRLSENNCRITIPSQSSSVVTASGSNNTTLQIIDVRSLAATRSPSIKRTMPVDTGNPNLKKVKVNGVNEEGETSIEDNDIVIIETKSTPKPCRKLDISRVKVERRDSQEHIGMHMECSDDSRLESENGCPSVSSPLEQCRSMTTQTEGKPHLIPKEEDNLPRDVGDMAKEVKEKIKSDEERWKKTLVAAQVQQDELMVLLDTTSQERDDYKNQVHTLTCQITDLQTQLHELQQKYLKKEVCHQYTEIDCQILGEMTMPGSDFCQLSQVEMVKVYEQTLKEMEGLREQCKVQETVKADCSKCALSEKSNNNDDELALQLDDMFRQLDKCMQENKGYKAELEVLQQEKAQVMPQCEELRKTIENLRSEKQKSHENKGCSSAMPEDVVGNSEESWRLRSLRISVGKLLVSFVPALDLQQVNYESDVIDEILDQLFDRVSQKADKRGSARAGNQFCLEFLRIRESTGRVRELLNWYWPHLTGTGMG</sequence>
<organism evidence="9 10">
    <name type="scientific">Huso huso</name>
    <name type="common">Beluga</name>
    <name type="synonym">Acipenser huso</name>
    <dbReference type="NCBI Taxonomy" id="61971"/>
    <lineage>
        <taxon>Eukaryota</taxon>
        <taxon>Metazoa</taxon>
        <taxon>Chordata</taxon>
        <taxon>Craniata</taxon>
        <taxon>Vertebrata</taxon>
        <taxon>Euteleostomi</taxon>
        <taxon>Actinopterygii</taxon>
        <taxon>Chondrostei</taxon>
        <taxon>Acipenseriformes</taxon>
        <taxon>Acipenseridae</taxon>
        <taxon>Huso</taxon>
    </lineage>
</organism>
<dbReference type="Gene3D" id="3.30.40.100">
    <property type="match status" value="1"/>
</dbReference>
<proteinExistence type="predicted"/>
<gene>
    <name evidence="9" type="ORF">HHUSO_G10683</name>
</gene>
<dbReference type="InterPro" id="IPR036890">
    <property type="entry name" value="HATPase_C_sf"/>
</dbReference>
<protein>
    <submittedName>
        <fullName evidence="9">MORC family CW-type zinc finger protein 3-like</fullName>
    </submittedName>
</protein>
<evidence type="ECO:0000259" key="8">
    <source>
        <dbReference type="PROSITE" id="PS51050"/>
    </source>
</evidence>